<dbReference type="PaxDb" id="8022-A0A060ZZ50"/>
<name>A0A060ZZ50_ONCMY</name>
<evidence type="ECO:0000313" key="1">
    <source>
        <dbReference type="EMBL" id="CDR12429.1"/>
    </source>
</evidence>
<dbReference type="EMBL" id="FR971910">
    <property type="protein sequence ID" value="CDR12429.1"/>
    <property type="molecule type" value="Genomic_DNA"/>
</dbReference>
<proteinExistence type="predicted"/>
<dbReference type="AlphaFoldDB" id="A0A060ZZ50"/>
<dbReference type="STRING" id="8022.A0A060ZZ50"/>
<sequence length="169" mass="18876">MRSDKHLFFLKQEGGDLYILTPFYLLCRLGEFDMSRKAGTTPGKWPFEESLCHNTVIQSRAMGSASLHSCLLGVGCTKLGHLMRSRSRLLEELGERAGIRSSRLLRKVVAEVCDSLPVLHRQYVTDTSNSDRWKEGLDYVFPALIVSAAMGALEEDVGMLLSFHTPELG</sequence>
<reference evidence="1" key="2">
    <citation type="submission" date="2014-03" db="EMBL/GenBank/DDBJ databases">
        <authorList>
            <person name="Genoscope - CEA"/>
        </authorList>
    </citation>
    <scope>NUCLEOTIDE SEQUENCE</scope>
</reference>
<reference evidence="1" key="1">
    <citation type="journal article" date="2014" name="Nat. Commun.">
        <title>The rainbow trout genome provides novel insights into evolution after whole-genome duplication in vertebrates.</title>
        <authorList>
            <person name="Berthelot C."/>
            <person name="Brunet F."/>
            <person name="Chalopin D."/>
            <person name="Juanchich A."/>
            <person name="Bernard M."/>
            <person name="Noel B."/>
            <person name="Bento P."/>
            <person name="Da Silva C."/>
            <person name="Labadie K."/>
            <person name="Alberti A."/>
            <person name="Aury J.M."/>
            <person name="Louis A."/>
            <person name="Dehais P."/>
            <person name="Bardou P."/>
            <person name="Montfort J."/>
            <person name="Klopp C."/>
            <person name="Cabau C."/>
            <person name="Gaspin C."/>
            <person name="Thorgaard G.H."/>
            <person name="Boussaha M."/>
            <person name="Quillet E."/>
            <person name="Guyomard R."/>
            <person name="Galiana D."/>
            <person name="Bobe J."/>
            <person name="Volff J.N."/>
            <person name="Genet C."/>
            <person name="Wincker P."/>
            <person name="Jaillon O."/>
            <person name="Roest Crollius H."/>
            <person name="Guiguen Y."/>
        </authorList>
    </citation>
    <scope>NUCLEOTIDE SEQUENCE [LARGE SCALE GENOMIC DNA]</scope>
</reference>
<evidence type="ECO:0000313" key="2">
    <source>
        <dbReference type="Proteomes" id="UP000193380"/>
    </source>
</evidence>
<dbReference type="Proteomes" id="UP000193380">
    <property type="component" value="Unassembled WGS sequence"/>
</dbReference>
<protein>
    <submittedName>
        <fullName evidence="1">Uncharacterized protein</fullName>
    </submittedName>
</protein>
<accession>A0A060ZZ50</accession>
<gene>
    <name evidence="1" type="ORF">GSONMT00058437001</name>
</gene>
<organism evidence="1 2">
    <name type="scientific">Oncorhynchus mykiss</name>
    <name type="common">Rainbow trout</name>
    <name type="synonym">Salmo gairdneri</name>
    <dbReference type="NCBI Taxonomy" id="8022"/>
    <lineage>
        <taxon>Eukaryota</taxon>
        <taxon>Metazoa</taxon>
        <taxon>Chordata</taxon>
        <taxon>Craniata</taxon>
        <taxon>Vertebrata</taxon>
        <taxon>Euteleostomi</taxon>
        <taxon>Actinopterygii</taxon>
        <taxon>Neopterygii</taxon>
        <taxon>Teleostei</taxon>
        <taxon>Protacanthopterygii</taxon>
        <taxon>Salmoniformes</taxon>
        <taxon>Salmonidae</taxon>
        <taxon>Salmoninae</taxon>
        <taxon>Oncorhynchus</taxon>
    </lineage>
</organism>